<evidence type="ECO:0000313" key="2">
    <source>
        <dbReference type="Proteomes" id="UP001597438"/>
    </source>
</evidence>
<keyword evidence="2" id="KW-1185">Reference proteome</keyword>
<comment type="caution">
    <text evidence="1">The sequence shown here is derived from an EMBL/GenBank/DDBJ whole genome shotgun (WGS) entry which is preliminary data.</text>
</comment>
<accession>A0ABW5X2F4</accession>
<protein>
    <submittedName>
        <fullName evidence="1">Uncharacterized protein</fullName>
    </submittedName>
</protein>
<organism evidence="1 2">
    <name type="scientific">Christiangramia antarctica</name>
    <dbReference type="NCBI Taxonomy" id="2058158"/>
    <lineage>
        <taxon>Bacteria</taxon>
        <taxon>Pseudomonadati</taxon>
        <taxon>Bacteroidota</taxon>
        <taxon>Flavobacteriia</taxon>
        <taxon>Flavobacteriales</taxon>
        <taxon>Flavobacteriaceae</taxon>
        <taxon>Christiangramia</taxon>
    </lineage>
</organism>
<sequence>MNHGKLMNQFENVLIWKSGSWKPETENRKLESGGVNLLNRTI</sequence>
<proteinExistence type="predicted"/>
<gene>
    <name evidence="1" type="ORF">ACFSYS_00285</name>
</gene>
<dbReference type="EMBL" id="JBHUOJ010000001">
    <property type="protein sequence ID" value="MFD2831701.1"/>
    <property type="molecule type" value="Genomic_DNA"/>
</dbReference>
<evidence type="ECO:0000313" key="1">
    <source>
        <dbReference type="EMBL" id="MFD2831701.1"/>
    </source>
</evidence>
<reference evidence="2" key="1">
    <citation type="journal article" date="2019" name="Int. J. Syst. Evol. Microbiol.">
        <title>The Global Catalogue of Microorganisms (GCM) 10K type strain sequencing project: providing services to taxonomists for standard genome sequencing and annotation.</title>
        <authorList>
            <consortium name="The Broad Institute Genomics Platform"/>
            <consortium name="The Broad Institute Genome Sequencing Center for Infectious Disease"/>
            <person name="Wu L."/>
            <person name="Ma J."/>
        </authorList>
    </citation>
    <scope>NUCLEOTIDE SEQUENCE [LARGE SCALE GENOMIC DNA]</scope>
    <source>
        <strain evidence="2">KCTC 52925</strain>
    </source>
</reference>
<dbReference type="Proteomes" id="UP001597438">
    <property type="component" value="Unassembled WGS sequence"/>
</dbReference>
<dbReference type="RefSeq" id="WP_378211391.1">
    <property type="nucleotide sequence ID" value="NZ_JBHUOJ010000001.1"/>
</dbReference>
<name>A0ABW5X2F4_9FLAO</name>